<feature type="compositionally biased region" description="Low complexity" evidence="1">
    <location>
        <begin position="286"/>
        <end position="295"/>
    </location>
</feature>
<feature type="compositionally biased region" description="Basic and acidic residues" evidence="1">
    <location>
        <begin position="57"/>
        <end position="68"/>
    </location>
</feature>
<feature type="compositionally biased region" description="Polar residues" evidence="1">
    <location>
        <begin position="241"/>
        <end position="252"/>
    </location>
</feature>
<feature type="compositionally biased region" description="Basic and acidic residues" evidence="1">
    <location>
        <begin position="218"/>
        <end position="229"/>
    </location>
</feature>
<dbReference type="EMBL" id="KN833720">
    <property type="protein sequence ID" value="KIK24098.1"/>
    <property type="molecule type" value="Genomic_DNA"/>
</dbReference>
<feature type="region of interest" description="Disordered" evidence="1">
    <location>
        <begin position="101"/>
        <end position="193"/>
    </location>
</feature>
<feature type="compositionally biased region" description="Basic residues" evidence="1">
    <location>
        <begin position="395"/>
        <end position="410"/>
    </location>
</feature>
<accession>A0A0C9ZWR9</accession>
<evidence type="ECO:0000256" key="1">
    <source>
        <dbReference type="SAM" id="MobiDB-lite"/>
    </source>
</evidence>
<feature type="compositionally biased region" description="Low complexity" evidence="1">
    <location>
        <begin position="468"/>
        <end position="484"/>
    </location>
</feature>
<feature type="region of interest" description="Disordered" evidence="1">
    <location>
        <begin position="468"/>
        <end position="487"/>
    </location>
</feature>
<dbReference type="OrthoDB" id="3168445at2759"/>
<dbReference type="Proteomes" id="UP000054018">
    <property type="component" value="Unassembled WGS sequence"/>
</dbReference>
<reference evidence="2 3" key="1">
    <citation type="submission" date="2014-04" db="EMBL/GenBank/DDBJ databases">
        <authorList>
            <consortium name="DOE Joint Genome Institute"/>
            <person name="Kuo A."/>
            <person name="Kohler A."/>
            <person name="Costa M.D."/>
            <person name="Nagy L.G."/>
            <person name="Floudas D."/>
            <person name="Copeland A."/>
            <person name="Barry K.W."/>
            <person name="Cichocki N."/>
            <person name="Veneault-Fourrey C."/>
            <person name="LaButti K."/>
            <person name="Lindquist E.A."/>
            <person name="Lipzen A."/>
            <person name="Lundell T."/>
            <person name="Morin E."/>
            <person name="Murat C."/>
            <person name="Sun H."/>
            <person name="Tunlid A."/>
            <person name="Henrissat B."/>
            <person name="Grigoriev I.V."/>
            <person name="Hibbett D.S."/>
            <person name="Martin F."/>
            <person name="Nordberg H.P."/>
            <person name="Cantor M.N."/>
            <person name="Hua S.X."/>
        </authorList>
    </citation>
    <scope>NUCLEOTIDE SEQUENCE [LARGE SCALE GENOMIC DNA]</scope>
    <source>
        <strain evidence="2 3">441</strain>
    </source>
</reference>
<feature type="region of interest" description="Disordered" evidence="1">
    <location>
        <begin position="380"/>
        <end position="445"/>
    </location>
</feature>
<dbReference type="AlphaFoldDB" id="A0A0C9ZWR9"/>
<protein>
    <submittedName>
        <fullName evidence="2">Uncharacterized protein</fullName>
    </submittedName>
</protein>
<feature type="compositionally biased region" description="Basic and acidic residues" evidence="1">
    <location>
        <begin position="147"/>
        <end position="177"/>
    </location>
</feature>
<reference evidence="3" key="2">
    <citation type="submission" date="2015-01" db="EMBL/GenBank/DDBJ databases">
        <title>Evolutionary Origins and Diversification of the Mycorrhizal Mutualists.</title>
        <authorList>
            <consortium name="DOE Joint Genome Institute"/>
            <consortium name="Mycorrhizal Genomics Consortium"/>
            <person name="Kohler A."/>
            <person name="Kuo A."/>
            <person name="Nagy L.G."/>
            <person name="Floudas D."/>
            <person name="Copeland A."/>
            <person name="Barry K.W."/>
            <person name="Cichocki N."/>
            <person name="Veneault-Fourrey C."/>
            <person name="LaButti K."/>
            <person name="Lindquist E.A."/>
            <person name="Lipzen A."/>
            <person name="Lundell T."/>
            <person name="Morin E."/>
            <person name="Murat C."/>
            <person name="Riley R."/>
            <person name="Ohm R."/>
            <person name="Sun H."/>
            <person name="Tunlid A."/>
            <person name="Henrissat B."/>
            <person name="Grigoriev I.V."/>
            <person name="Hibbett D.S."/>
            <person name="Martin F."/>
        </authorList>
    </citation>
    <scope>NUCLEOTIDE SEQUENCE [LARGE SCALE GENOMIC DNA]</scope>
    <source>
        <strain evidence="3">441</strain>
    </source>
</reference>
<name>A0A0C9ZWR9_9AGAM</name>
<sequence>MPVVTVPFRFRFRTTTKIPIRPSEDDTDRSSPPEHLPLKSTDRLVRGRKATALASRPSDEKDVVRHADPVCLPNATSSSRKQSTGAAHDVKVTLVRRVSSKLHFAIPKSRPTPPSDSRSPPQTDSRRPRNQTSRLFVSPPAPNSFVSRERREAALRERGLLPPKKDLSQQERDEDARLPVVPLRSSTEPNSAMDGLARGMMSLAEKVKQEWIAHNRDKAAQTCDSEHESSTCSLPPYSPGGTRSPSVPPQEQNAHETRVPSPLPTQVPLPASPTPLEPLSAPDTRPSFSSSLPPLSTSLEVLPEERDPEGPFTPPPFASPPDVYVRGQTVTNPGIVISTAADAYNAEDADESPTQTMVESPVSGACASFLYPHVLDTCAEEPDDITSPSVSPPPPRRHASNAYARGRRGKCQPPTISTCTSLSPATSMRSPSLSPTTTVPVSRSRSRLGKVSSFTSLRRSVSTSLLSIRTSSRRSATPSSDAASGMTGEATLRTPVSLTMHNRASIWFEMHAVEDPESRRLCEMAFLD</sequence>
<dbReference type="HOGENOM" id="CLU_511010_0_0_1"/>
<feature type="compositionally biased region" description="Polar residues" evidence="1">
    <location>
        <begin position="414"/>
        <end position="443"/>
    </location>
</feature>
<organism evidence="2 3">
    <name type="scientific">Pisolithus microcarpus 441</name>
    <dbReference type="NCBI Taxonomy" id="765257"/>
    <lineage>
        <taxon>Eukaryota</taxon>
        <taxon>Fungi</taxon>
        <taxon>Dikarya</taxon>
        <taxon>Basidiomycota</taxon>
        <taxon>Agaricomycotina</taxon>
        <taxon>Agaricomycetes</taxon>
        <taxon>Agaricomycetidae</taxon>
        <taxon>Boletales</taxon>
        <taxon>Sclerodermatineae</taxon>
        <taxon>Pisolithaceae</taxon>
        <taxon>Pisolithus</taxon>
    </lineage>
</organism>
<evidence type="ECO:0000313" key="2">
    <source>
        <dbReference type="EMBL" id="KIK24098.1"/>
    </source>
</evidence>
<evidence type="ECO:0000313" key="3">
    <source>
        <dbReference type="Proteomes" id="UP000054018"/>
    </source>
</evidence>
<feature type="region of interest" description="Disordered" evidence="1">
    <location>
        <begin position="16"/>
        <end position="88"/>
    </location>
</feature>
<feature type="region of interest" description="Disordered" evidence="1">
    <location>
        <begin position="218"/>
        <end position="295"/>
    </location>
</feature>
<keyword evidence="3" id="KW-1185">Reference proteome</keyword>
<feature type="compositionally biased region" description="Pro residues" evidence="1">
    <location>
        <begin position="261"/>
        <end position="276"/>
    </location>
</feature>
<feature type="compositionally biased region" description="Basic and acidic residues" evidence="1">
    <location>
        <begin position="22"/>
        <end position="45"/>
    </location>
</feature>
<proteinExistence type="predicted"/>
<gene>
    <name evidence="2" type="ORF">PISMIDRAFT_678610</name>
</gene>
<feature type="compositionally biased region" description="Polar residues" evidence="1">
    <location>
        <begin position="74"/>
        <end position="85"/>
    </location>
</feature>